<gene>
    <name evidence="1" type="ORF">A2U01_0019137</name>
</gene>
<keyword evidence="2" id="KW-1185">Reference proteome</keyword>
<dbReference type="Proteomes" id="UP000265520">
    <property type="component" value="Unassembled WGS sequence"/>
</dbReference>
<accession>A0A392NGC3</accession>
<proteinExistence type="predicted"/>
<evidence type="ECO:0000313" key="2">
    <source>
        <dbReference type="Proteomes" id="UP000265520"/>
    </source>
</evidence>
<protein>
    <submittedName>
        <fullName evidence="1">Uncharacterized protein</fullName>
    </submittedName>
</protein>
<evidence type="ECO:0000313" key="1">
    <source>
        <dbReference type="EMBL" id="MCH98138.1"/>
    </source>
</evidence>
<comment type="caution">
    <text evidence="1">The sequence shown here is derived from an EMBL/GenBank/DDBJ whole genome shotgun (WGS) entry which is preliminary data.</text>
</comment>
<sequence>MIKRRLVRGRTRRLIPLGLLLPQAFMCYSRGLQQMILSFLLQSGTSRCSLERPSRAALIAKFFESESMQLKAAKSSFDNAVAKIKVLNHGVELATYGLDELKEVRDGMFVSHFP</sequence>
<organism evidence="1 2">
    <name type="scientific">Trifolium medium</name>
    <dbReference type="NCBI Taxonomy" id="97028"/>
    <lineage>
        <taxon>Eukaryota</taxon>
        <taxon>Viridiplantae</taxon>
        <taxon>Streptophyta</taxon>
        <taxon>Embryophyta</taxon>
        <taxon>Tracheophyta</taxon>
        <taxon>Spermatophyta</taxon>
        <taxon>Magnoliopsida</taxon>
        <taxon>eudicotyledons</taxon>
        <taxon>Gunneridae</taxon>
        <taxon>Pentapetalae</taxon>
        <taxon>rosids</taxon>
        <taxon>fabids</taxon>
        <taxon>Fabales</taxon>
        <taxon>Fabaceae</taxon>
        <taxon>Papilionoideae</taxon>
        <taxon>50 kb inversion clade</taxon>
        <taxon>NPAAA clade</taxon>
        <taxon>Hologalegina</taxon>
        <taxon>IRL clade</taxon>
        <taxon>Trifolieae</taxon>
        <taxon>Trifolium</taxon>
    </lineage>
</organism>
<name>A0A392NGC3_9FABA</name>
<reference evidence="1 2" key="1">
    <citation type="journal article" date="2018" name="Front. Plant Sci.">
        <title>Red Clover (Trifolium pratense) and Zigzag Clover (T. medium) - A Picture of Genomic Similarities and Differences.</title>
        <authorList>
            <person name="Dluhosova J."/>
            <person name="Istvanek J."/>
            <person name="Nedelnik J."/>
            <person name="Repkova J."/>
        </authorList>
    </citation>
    <scope>NUCLEOTIDE SEQUENCE [LARGE SCALE GENOMIC DNA]</scope>
    <source>
        <strain evidence="2">cv. 10/8</strain>
        <tissue evidence="1">Leaf</tissue>
    </source>
</reference>
<dbReference type="EMBL" id="LXQA010036822">
    <property type="protein sequence ID" value="MCH98138.1"/>
    <property type="molecule type" value="Genomic_DNA"/>
</dbReference>
<dbReference type="AlphaFoldDB" id="A0A392NGC3"/>